<dbReference type="GeneID" id="43647354"/>
<dbReference type="FunFam" id="1.20.1250.20:FF:000011">
    <property type="entry name" value="MFS multidrug transporter, putative"/>
    <property type="match status" value="1"/>
</dbReference>
<keyword evidence="3 5" id="KW-1133">Transmembrane helix</keyword>
<feature type="domain" description="Major facilitator superfamily (MFS) profile" evidence="6">
    <location>
        <begin position="46"/>
        <end position="478"/>
    </location>
</feature>
<organism evidence="7 8">
    <name type="scientific">Aspergillus pseudotamarii</name>
    <dbReference type="NCBI Taxonomy" id="132259"/>
    <lineage>
        <taxon>Eukaryota</taxon>
        <taxon>Fungi</taxon>
        <taxon>Dikarya</taxon>
        <taxon>Ascomycota</taxon>
        <taxon>Pezizomycotina</taxon>
        <taxon>Eurotiomycetes</taxon>
        <taxon>Eurotiomycetidae</taxon>
        <taxon>Eurotiales</taxon>
        <taxon>Aspergillaceae</taxon>
        <taxon>Aspergillus</taxon>
        <taxon>Aspergillus subgen. Circumdati</taxon>
    </lineage>
</organism>
<dbReference type="GO" id="GO:0022857">
    <property type="term" value="F:transmembrane transporter activity"/>
    <property type="evidence" value="ECO:0007669"/>
    <property type="project" value="InterPro"/>
</dbReference>
<keyword evidence="8" id="KW-1185">Reference proteome</keyword>
<dbReference type="Gene3D" id="1.20.1250.20">
    <property type="entry name" value="MFS general substrate transporter like domains"/>
    <property type="match status" value="1"/>
</dbReference>
<evidence type="ECO:0000256" key="1">
    <source>
        <dbReference type="ARBA" id="ARBA00004141"/>
    </source>
</evidence>
<dbReference type="SUPFAM" id="SSF103473">
    <property type="entry name" value="MFS general substrate transporter"/>
    <property type="match status" value="1"/>
</dbReference>
<feature type="transmembrane region" description="Helical" evidence="5">
    <location>
        <begin position="278"/>
        <end position="297"/>
    </location>
</feature>
<gene>
    <name evidence="7" type="ORF">BDV38DRAFT_30501</name>
</gene>
<dbReference type="RefSeq" id="XP_031907235.1">
    <property type="nucleotide sequence ID" value="XM_032063144.1"/>
</dbReference>
<dbReference type="GO" id="GO:0005886">
    <property type="term" value="C:plasma membrane"/>
    <property type="evidence" value="ECO:0007669"/>
    <property type="project" value="TreeGrafter"/>
</dbReference>
<dbReference type="PANTHER" id="PTHR23502">
    <property type="entry name" value="MAJOR FACILITATOR SUPERFAMILY"/>
    <property type="match status" value="1"/>
</dbReference>
<evidence type="ECO:0000256" key="2">
    <source>
        <dbReference type="ARBA" id="ARBA00022692"/>
    </source>
</evidence>
<dbReference type="InterPro" id="IPR011701">
    <property type="entry name" value="MFS"/>
</dbReference>
<feature type="transmembrane region" description="Helical" evidence="5">
    <location>
        <begin position="171"/>
        <end position="194"/>
    </location>
</feature>
<feature type="transmembrane region" description="Helical" evidence="5">
    <location>
        <begin position="317"/>
        <end position="336"/>
    </location>
</feature>
<dbReference type="Pfam" id="PF07690">
    <property type="entry name" value="MFS_1"/>
    <property type="match status" value="1"/>
</dbReference>
<evidence type="ECO:0000313" key="8">
    <source>
        <dbReference type="Proteomes" id="UP000325672"/>
    </source>
</evidence>
<keyword evidence="2 5" id="KW-0812">Transmembrane</keyword>
<evidence type="ECO:0000256" key="5">
    <source>
        <dbReference type="SAM" id="Phobius"/>
    </source>
</evidence>
<keyword evidence="4 5" id="KW-0472">Membrane</keyword>
<evidence type="ECO:0000259" key="6">
    <source>
        <dbReference type="PROSITE" id="PS50850"/>
    </source>
</evidence>
<evidence type="ECO:0000256" key="4">
    <source>
        <dbReference type="ARBA" id="ARBA00023136"/>
    </source>
</evidence>
<dbReference type="PROSITE" id="PS50850">
    <property type="entry name" value="MFS"/>
    <property type="match status" value="1"/>
</dbReference>
<evidence type="ECO:0000313" key="7">
    <source>
        <dbReference type="EMBL" id="KAE8131172.1"/>
    </source>
</evidence>
<feature type="transmembrane region" description="Helical" evidence="5">
    <location>
        <begin position="110"/>
        <end position="130"/>
    </location>
</feature>
<dbReference type="InterPro" id="IPR036259">
    <property type="entry name" value="MFS_trans_sf"/>
</dbReference>
<sequence>MWTSTAPMTLSTHSTGRKRRSMCAVHGSPNSIRKTNLWLHNLRVYICAILGISTMIVAFASSIFAPAIPVVMLLYGVSKEVATLGVSLYVFGFAAGPLVFGPFSELKGRYIPLVLSMFGFTIFSFATAVSKDVQSLFILRFFTGFFGSGPLTLAGPAFADMFSPQQRGVPIVMFCLMVFIGPLAGPFTGGFIIMNHSLGWRWTAYIPGILGAAALVVMTLFLEETFQPVILTRKAEHLRRETGDWSLHSEQEEIHLDLRSIIRDNLSLPLKMLVKEPIVLCMCIFGAFVYGLLYLFLTAYPYVFQIKRGMNPGVGGLPYIGVIIGTLFGAAATAATQPWVLRKLKQNNGEMMPEWRLPVAIPGAVLFTGGLFWLGWSGYKGNIHWIVPTASGLFTGFGLLTMFLPSLAYLVEASGDKSASAIAAHTFLRSAAGGAFPLFATQMFDGLGVEWACTLLGCVGALLIPIPLLLYIFGARIRARSGLSA</sequence>
<dbReference type="AlphaFoldDB" id="A0A5N6S950"/>
<dbReference type="OrthoDB" id="9986881at2759"/>
<dbReference type="Proteomes" id="UP000325672">
    <property type="component" value="Unassembled WGS sequence"/>
</dbReference>
<name>A0A5N6S950_ASPPS</name>
<dbReference type="InterPro" id="IPR020846">
    <property type="entry name" value="MFS_dom"/>
</dbReference>
<dbReference type="PANTHER" id="PTHR23502:SF142">
    <property type="entry name" value="ORF"/>
    <property type="match status" value="1"/>
</dbReference>
<feature type="transmembrane region" description="Helical" evidence="5">
    <location>
        <begin position="422"/>
        <end position="443"/>
    </location>
</feature>
<evidence type="ECO:0000256" key="3">
    <source>
        <dbReference type="ARBA" id="ARBA00022989"/>
    </source>
</evidence>
<dbReference type="EMBL" id="ML743672">
    <property type="protein sequence ID" value="KAE8131172.1"/>
    <property type="molecule type" value="Genomic_DNA"/>
</dbReference>
<reference evidence="7 8" key="1">
    <citation type="submission" date="2019-04" db="EMBL/GenBank/DDBJ databases">
        <title>Friends and foes A comparative genomics study of 23 Aspergillus species from section Flavi.</title>
        <authorList>
            <consortium name="DOE Joint Genome Institute"/>
            <person name="Kjaerbolling I."/>
            <person name="Vesth T."/>
            <person name="Frisvad J.C."/>
            <person name="Nybo J.L."/>
            <person name="Theobald S."/>
            <person name="Kildgaard S."/>
            <person name="Isbrandt T."/>
            <person name="Kuo A."/>
            <person name="Sato A."/>
            <person name="Lyhne E.K."/>
            <person name="Kogle M.E."/>
            <person name="Wiebenga A."/>
            <person name="Kun R.S."/>
            <person name="Lubbers R.J."/>
            <person name="Makela M.R."/>
            <person name="Barry K."/>
            <person name="Chovatia M."/>
            <person name="Clum A."/>
            <person name="Daum C."/>
            <person name="Haridas S."/>
            <person name="He G."/>
            <person name="LaButti K."/>
            <person name="Lipzen A."/>
            <person name="Mondo S."/>
            <person name="Riley R."/>
            <person name="Salamov A."/>
            <person name="Simmons B.A."/>
            <person name="Magnuson J.K."/>
            <person name="Henrissat B."/>
            <person name="Mortensen U.H."/>
            <person name="Larsen T.O."/>
            <person name="Devries R.P."/>
            <person name="Grigoriev I.V."/>
            <person name="Machida M."/>
            <person name="Baker S.E."/>
            <person name="Andersen M.R."/>
        </authorList>
    </citation>
    <scope>NUCLEOTIDE SEQUENCE [LARGE SCALE GENOMIC DNA]</scope>
    <source>
        <strain evidence="7 8">CBS 117625</strain>
    </source>
</reference>
<accession>A0A5N6S950</accession>
<feature type="transmembrane region" description="Helical" evidence="5">
    <location>
        <begin position="385"/>
        <end position="410"/>
    </location>
</feature>
<proteinExistence type="predicted"/>
<feature type="transmembrane region" description="Helical" evidence="5">
    <location>
        <begin position="357"/>
        <end position="379"/>
    </location>
</feature>
<feature type="transmembrane region" description="Helical" evidence="5">
    <location>
        <begin position="200"/>
        <end position="222"/>
    </location>
</feature>
<protein>
    <submittedName>
        <fullName evidence="7">Major facilitator superfamily domain-containing protein</fullName>
    </submittedName>
</protein>
<feature type="transmembrane region" description="Helical" evidence="5">
    <location>
        <begin position="81"/>
        <end position="103"/>
    </location>
</feature>
<dbReference type="CDD" id="cd17323">
    <property type="entry name" value="MFS_Tpo1_MDR_like"/>
    <property type="match status" value="1"/>
</dbReference>
<feature type="transmembrane region" description="Helical" evidence="5">
    <location>
        <begin position="136"/>
        <end position="159"/>
    </location>
</feature>
<feature type="transmembrane region" description="Helical" evidence="5">
    <location>
        <begin position="449"/>
        <end position="473"/>
    </location>
</feature>
<feature type="transmembrane region" description="Helical" evidence="5">
    <location>
        <begin position="42"/>
        <end position="75"/>
    </location>
</feature>
<comment type="subcellular location">
    <subcellularLocation>
        <location evidence="1">Membrane</location>
        <topology evidence="1">Multi-pass membrane protein</topology>
    </subcellularLocation>
</comment>